<keyword evidence="2" id="KW-1185">Reference proteome</keyword>
<name>A0ACC1LY33_9FUNG</name>
<accession>A0ACC1LY33</accession>
<evidence type="ECO:0000313" key="2">
    <source>
        <dbReference type="Proteomes" id="UP001139981"/>
    </source>
</evidence>
<organism evidence="1 2">
    <name type="scientific">Coemansia aciculifera</name>
    <dbReference type="NCBI Taxonomy" id="417176"/>
    <lineage>
        <taxon>Eukaryota</taxon>
        <taxon>Fungi</taxon>
        <taxon>Fungi incertae sedis</taxon>
        <taxon>Zoopagomycota</taxon>
        <taxon>Kickxellomycotina</taxon>
        <taxon>Kickxellomycetes</taxon>
        <taxon>Kickxellales</taxon>
        <taxon>Kickxellaceae</taxon>
        <taxon>Coemansia</taxon>
    </lineage>
</organism>
<protein>
    <submittedName>
        <fullName evidence="1">Uncharacterized protein</fullName>
    </submittedName>
</protein>
<sequence>MNRAIVNALLVLLAFACVSSTCNAEQYTSSEPAYIRQPADVPTNTPAAHGAI</sequence>
<dbReference type="EMBL" id="JANBVB010002025">
    <property type="protein sequence ID" value="KAJ2888492.1"/>
    <property type="molecule type" value="Genomic_DNA"/>
</dbReference>
<proteinExistence type="predicted"/>
<gene>
    <name evidence="1" type="ORF">IWW38_004927</name>
</gene>
<reference evidence="1" key="1">
    <citation type="submission" date="2022-07" db="EMBL/GenBank/DDBJ databases">
        <title>Phylogenomic reconstructions and comparative analyses of Kickxellomycotina fungi.</title>
        <authorList>
            <person name="Reynolds N.K."/>
            <person name="Stajich J.E."/>
            <person name="Barry K."/>
            <person name="Grigoriev I.V."/>
            <person name="Crous P."/>
            <person name="Smith M.E."/>
        </authorList>
    </citation>
    <scope>NUCLEOTIDE SEQUENCE</scope>
    <source>
        <strain evidence="1">CBS 190363</strain>
    </source>
</reference>
<comment type="caution">
    <text evidence="1">The sequence shown here is derived from an EMBL/GenBank/DDBJ whole genome shotgun (WGS) entry which is preliminary data.</text>
</comment>
<evidence type="ECO:0000313" key="1">
    <source>
        <dbReference type="EMBL" id="KAJ2888492.1"/>
    </source>
</evidence>
<dbReference type="Proteomes" id="UP001139981">
    <property type="component" value="Unassembled WGS sequence"/>
</dbReference>
<feature type="non-terminal residue" evidence="1">
    <location>
        <position position="52"/>
    </location>
</feature>